<comment type="caution">
    <text evidence="1">The sequence shown here is derived from an EMBL/GenBank/DDBJ whole genome shotgun (WGS) entry which is preliminary data.</text>
</comment>
<name>A0A9W6Y9U5_9STRA</name>
<dbReference type="AlphaFoldDB" id="A0A9W6Y9U5"/>
<protein>
    <submittedName>
        <fullName evidence="1">Unnamed protein product</fullName>
    </submittedName>
</protein>
<reference evidence="1" key="1">
    <citation type="submission" date="2023-04" db="EMBL/GenBank/DDBJ databases">
        <title>Phytophthora fragariaefolia NBRC 109709.</title>
        <authorList>
            <person name="Ichikawa N."/>
            <person name="Sato H."/>
            <person name="Tonouchi N."/>
        </authorList>
    </citation>
    <scope>NUCLEOTIDE SEQUENCE</scope>
    <source>
        <strain evidence="1">NBRC 109709</strain>
    </source>
</reference>
<organism evidence="1 2">
    <name type="scientific">Phytophthora fragariaefolia</name>
    <dbReference type="NCBI Taxonomy" id="1490495"/>
    <lineage>
        <taxon>Eukaryota</taxon>
        <taxon>Sar</taxon>
        <taxon>Stramenopiles</taxon>
        <taxon>Oomycota</taxon>
        <taxon>Peronosporomycetes</taxon>
        <taxon>Peronosporales</taxon>
        <taxon>Peronosporaceae</taxon>
        <taxon>Phytophthora</taxon>
    </lineage>
</organism>
<gene>
    <name evidence="1" type="ORF">Pfra01_002636800</name>
</gene>
<evidence type="ECO:0000313" key="2">
    <source>
        <dbReference type="Proteomes" id="UP001165121"/>
    </source>
</evidence>
<keyword evidence="2" id="KW-1185">Reference proteome</keyword>
<accession>A0A9W6Y9U5</accession>
<evidence type="ECO:0000313" key="1">
    <source>
        <dbReference type="EMBL" id="GMF60716.1"/>
    </source>
</evidence>
<proteinExistence type="predicted"/>
<sequence length="234" mass="26989">MQFPFGDNNLVVEPDKDAMLSHPRPDSNRNLFTSRLSELNAVDSRRLHYPEEKPLSGSIPRRNSIKVYLKKYQHNMQNSATSEFSFAQQQLEECVAAVARDGTDQQVEINLYLSKCGTRNCSSSLFFRPPRYELRHTPLDSNNCGDGRVSSNSVDSNRGLQEHWGKGFGYTRYAEEETAINEAVQRRLFNCLKAHWKSRRQPRNELSPDEFAIILNTWSRWFHSSNLPSGSRFI</sequence>
<dbReference type="Proteomes" id="UP001165121">
    <property type="component" value="Unassembled WGS sequence"/>
</dbReference>
<dbReference type="EMBL" id="BSXT01005507">
    <property type="protein sequence ID" value="GMF60716.1"/>
    <property type="molecule type" value="Genomic_DNA"/>
</dbReference>